<dbReference type="InterPro" id="IPR021109">
    <property type="entry name" value="Peptidase_aspartic_dom_sf"/>
</dbReference>
<evidence type="ECO:0000259" key="10">
    <source>
        <dbReference type="PROSITE" id="PS51767"/>
    </source>
</evidence>
<protein>
    <submittedName>
        <fullName evidence="11">Aspergillopepsin-1</fullName>
    </submittedName>
</protein>
<feature type="active site" evidence="7">
    <location>
        <position position="102"/>
    </location>
</feature>
<dbReference type="PANTHER" id="PTHR47966">
    <property type="entry name" value="BETA-SITE APP-CLEAVING ENZYME, ISOFORM A-RELATED"/>
    <property type="match status" value="1"/>
</dbReference>
<evidence type="ECO:0000256" key="1">
    <source>
        <dbReference type="ARBA" id="ARBA00007447"/>
    </source>
</evidence>
<keyword evidence="5" id="KW-0325">Glycoprotein</keyword>
<evidence type="ECO:0000256" key="6">
    <source>
        <dbReference type="ARBA" id="ARBA00055396"/>
    </source>
</evidence>
<evidence type="ECO:0000256" key="4">
    <source>
        <dbReference type="ARBA" id="ARBA00022801"/>
    </source>
</evidence>
<keyword evidence="4 8" id="KW-0378">Hydrolase</keyword>
<keyword evidence="3 8" id="KW-0064">Aspartyl protease</keyword>
<dbReference type="InterPro" id="IPR033121">
    <property type="entry name" value="PEPTIDASE_A1"/>
</dbReference>
<dbReference type="FunFam" id="2.40.70.10:FF:000026">
    <property type="entry name" value="Endothiapepsin"/>
    <property type="match status" value="1"/>
</dbReference>
<gene>
    <name evidence="11" type="primary">pepA</name>
    <name evidence="11" type="ORF">DBV05_g281</name>
</gene>
<evidence type="ECO:0000256" key="3">
    <source>
        <dbReference type="ARBA" id="ARBA00022750"/>
    </source>
</evidence>
<dbReference type="PANTHER" id="PTHR47966:SF2">
    <property type="entry name" value="ASPERGILLOPEPSIN-1-RELATED"/>
    <property type="match status" value="1"/>
</dbReference>
<sequence length="395" mass="41982">MPLFKTAAACATILSLAVATPIDKPGQTFTCKQVEKGSVARNGPAEMLKAFNKFGKDAPSEVVSAAVAARTGSAAAVPGDKYDTEYLTPVTIGNTTLQLQIDTGSSDLWVYSSFMPESIKADHSVYDPAVSGIKMDGYSWNITYGDESAASGSVYADKVVVGDLTATSQAVGAATSVSNMFVEDPTEDGILGLGFIAKSRVQPKPQKTFFDNIADHLAEKLFAVTLKRGEAGTFDFGFRNRSKYTGHIAYVDVDNSDGRWEFASTGYAVGKGSVVSTAINAIADTGSTLLSLPGAVVKAYYNEVNGSFYSAQDGGFVFPCNADLPEFTLIIGGRPRTVPGEYMNYSPANESHCYGGLQKNTGLPFSIIGSIFLKSQYVVFDQCTRNPRLGFAQQA</sequence>
<dbReference type="InterPro" id="IPR001461">
    <property type="entry name" value="Aspartic_peptidase_A1"/>
</dbReference>
<comment type="function">
    <text evidence="6">Secreted aspartic endopeptidase that allows assimilation of proteinaceous substrates. The scissile peptide bond is attacked by a nucleophilic water molecule activated by two aspartic residues in the active site. Shows a broad primary substrate specificity. Favors hydrophobic residues at the P1 and P1' positions.</text>
</comment>
<dbReference type="SUPFAM" id="SSF50630">
    <property type="entry name" value="Acid proteases"/>
    <property type="match status" value="1"/>
</dbReference>
<dbReference type="PROSITE" id="PS51767">
    <property type="entry name" value="PEPTIDASE_A1"/>
    <property type="match status" value="1"/>
</dbReference>
<comment type="caution">
    <text evidence="11">The sequence shown here is derived from an EMBL/GenBank/DDBJ whole genome shotgun (WGS) entry which is preliminary data.</text>
</comment>
<evidence type="ECO:0000313" key="12">
    <source>
        <dbReference type="Proteomes" id="UP000325902"/>
    </source>
</evidence>
<keyword evidence="2 8" id="KW-0645">Protease</keyword>
<dbReference type="GO" id="GO:0004190">
    <property type="term" value="F:aspartic-type endopeptidase activity"/>
    <property type="evidence" value="ECO:0007669"/>
    <property type="project" value="UniProtKB-KW"/>
</dbReference>
<feature type="signal peptide" evidence="9">
    <location>
        <begin position="1"/>
        <end position="19"/>
    </location>
</feature>
<dbReference type="Gene3D" id="2.40.70.10">
    <property type="entry name" value="Acid Proteases"/>
    <property type="match status" value="2"/>
</dbReference>
<organism evidence="11 12">
    <name type="scientific">Lasiodiplodia theobromae</name>
    <dbReference type="NCBI Taxonomy" id="45133"/>
    <lineage>
        <taxon>Eukaryota</taxon>
        <taxon>Fungi</taxon>
        <taxon>Dikarya</taxon>
        <taxon>Ascomycota</taxon>
        <taxon>Pezizomycotina</taxon>
        <taxon>Dothideomycetes</taxon>
        <taxon>Dothideomycetes incertae sedis</taxon>
        <taxon>Botryosphaeriales</taxon>
        <taxon>Botryosphaeriaceae</taxon>
        <taxon>Lasiodiplodia</taxon>
    </lineage>
</organism>
<feature type="domain" description="Peptidase A1" evidence="10">
    <location>
        <begin position="86"/>
        <end position="392"/>
    </location>
</feature>
<reference evidence="11 12" key="1">
    <citation type="journal article" date="2019" name="Sci. Rep.">
        <title>A multi-omics analysis of the grapevine pathogen Lasiodiplodia theobromae reveals that temperature affects the expression of virulence- and pathogenicity-related genes.</title>
        <authorList>
            <person name="Felix C."/>
            <person name="Meneses R."/>
            <person name="Goncalves M.F.M."/>
            <person name="Tilleman L."/>
            <person name="Duarte A.S."/>
            <person name="Jorrin-Novo J.V."/>
            <person name="Van de Peer Y."/>
            <person name="Deforce D."/>
            <person name="Van Nieuwerburgh F."/>
            <person name="Esteves A.C."/>
            <person name="Alves A."/>
        </authorList>
    </citation>
    <scope>NUCLEOTIDE SEQUENCE [LARGE SCALE GENOMIC DNA]</scope>
    <source>
        <strain evidence="11 12">LA-SOL3</strain>
    </source>
</reference>
<feature type="chain" id="PRO_5024879854" evidence="9">
    <location>
        <begin position="20"/>
        <end position="395"/>
    </location>
</feature>
<dbReference type="OrthoDB" id="2747330at2759"/>
<dbReference type="AlphaFoldDB" id="A0A5N5DUD0"/>
<dbReference type="Pfam" id="PF00026">
    <property type="entry name" value="Asp"/>
    <property type="match status" value="1"/>
</dbReference>
<dbReference type="GO" id="GO:0006508">
    <property type="term" value="P:proteolysis"/>
    <property type="evidence" value="ECO:0007669"/>
    <property type="project" value="UniProtKB-KW"/>
</dbReference>
<dbReference type="FunFam" id="2.40.70.10:FF:000024">
    <property type="entry name" value="Endothiapepsin"/>
    <property type="match status" value="1"/>
</dbReference>
<evidence type="ECO:0000256" key="9">
    <source>
        <dbReference type="SAM" id="SignalP"/>
    </source>
</evidence>
<name>A0A5N5DUD0_9PEZI</name>
<evidence type="ECO:0000256" key="2">
    <source>
        <dbReference type="ARBA" id="ARBA00022670"/>
    </source>
</evidence>
<dbReference type="PRINTS" id="PR00792">
    <property type="entry name" value="PEPSIN"/>
</dbReference>
<evidence type="ECO:0000256" key="8">
    <source>
        <dbReference type="RuleBase" id="RU000454"/>
    </source>
</evidence>
<dbReference type="CDD" id="cd06097">
    <property type="entry name" value="Aspergillopepsin_like"/>
    <property type="match status" value="1"/>
</dbReference>
<keyword evidence="12" id="KW-1185">Reference proteome</keyword>
<dbReference type="InterPro" id="IPR034163">
    <property type="entry name" value="Aspergillopepsin-like_cat_dom"/>
</dbReference>
<dbReference type="Proteomes" id="UP000325902">
    <property type="component" value="Unassembled WGS sequence"/>
</dbReference>
<dbReference type="PROSITE" id="PS00141">
    <property type="entry name" value="ASP_PROTEASE"/>
    <property type="match status" value="1"/>
</dbReference>
<proteinExistence type="inferred from homology"/>
<dbReference type="EMBL" id="VCHE01000001">
    <property type="protein sequence ID" value="KAB2581310.1"/>
    <property type="molecule type" value="Genomic_DNA"/>
</dbReference>
<keyword evidence="9" id="KW-0732">Signal</keyword>
<accession>A0A5N5DUD0</accession>
<evidence type="ECO:0000256" key="7">
    <source>
        <dbReference type="PIRSR" id="PIRSR601461-1"/>
    </source>
</evidence>
<evidence type="ECO:0000256" key="5">
    <source>
        <dbReference type="ARBA" id="ARBA00023180"/>
    </source>
</evidence>
<feature type="active site" evidence="7">
    <location>
        <position position="284"/>
    </location>
</feature>
<dbReference type="InterPro" id="IPR001969">
    <property type="entry name" value="Aspartic_peptidase_AS"/>
</dbReference>
<comment type="similarity">
    <text evidence="1 8">Belongs to the peptidase A1 family.</text>
</comment>
<evidence type="ECO:0000313" key="11">
    <source>
        <dbReference type="EMBL" id="KAB2581310.1"/>
    </source>
</evidence>